<dbReference type="InterPro" id="IPR050373">
    <property type="entry name" value="Fibrinogen_C-term_domain"/>
</dbReference>
<comment type="caution">
    <text evidence="1">The sequence shown here is derived from an EMBL/GenBank/DDBJ whole genome shotgun (WGS) entry which is preliminary data.</text>
</comment>
<dbReference type="Pfam" id="PF00147">
    <property type="entry name" value="Fibrinogen_C"/>
    <property type="match status" value="1"/>
</dbReference>
<dbReference type="GO" id="GO:0005615">
    <property type="term" value="C:extracellular space"/>
    <property type="evidence" value="ECO:0007669"/>
    <property type="project" value="TreeGrafter"/>
</dbReference>
<dbReference type="PANTHER" id="PTHR19143:SF394">
    <property type="entry name" value="ANGIOPOIETIN-RELATED PROTEIN 3-LIKE"/>
    <property type="match status" value="1"/>
</dbReference>
<evidence type="ECO:0000313" key="2">
    <source>
        <dbReference type="Proteomes" id="UP000749559"/>
    </source>
</evidence>
<dbReference type="EMBL" id="CAIIXF020000008">
    <property type="protein sequence ID" value="CAH1790940.1"/>
    <property type="molecule type" value="Genomic_DNA"/>
</dbReference>
<accession>A0A8J1U6I1</accession>
<dbReference type="AlphaFoldDB" id="A0A8J1U6I1"/>
<dbReference type="Gene3D" id="3.90.215.10">
    <property type="entry name" value="Gamma Fibrinogen, chain A, domain 1"/>
    <property type="match status" value="1"/>
</dbReference>
<dbReference type="SMART" id="SM00186">
    <property type="entry name" value="FBG"/>
    <property type="match status" value="1"/>
</dbReference>
<organism evidence="1 2">
    <name type="scientific">Owenia fusiformis</name>
    <name type="common">Polychaete worm</name>
    <dbReference type="NCBI Taxonomy" id="6347"/>
    <lineage>
        <taxon>Eukaryota</taxon>
        <taxon>Metazoa</taxon>
        <taxon>Spiralia</taxon>
        <taxon>Lophotrochozoa</taxon>
        <taxon>Annelida</taxon>
        <taxon>Polychaeta</taxon>
        <taxon>Sedentaria</taxon>
        <taxon>Canalipalpata</taxon>
        <taxon>Sabellida</taxon>
        <taxon>Oweniida</taxon>
        <taxon>Oweniidae</taxon>
        <taxon>Owenia</taxon>
    </lineage>
</organism>
<protein>
    <submittedName>
        <fullName evidence="1">Uncharacterized protein</fullName>
    </submittedName>
</protein>
<dbReference type="InterPro" id="IPR014716">
    <property type="entry name" value="Fibrinogen_a/b/g_C_1"/>
</dbReference>
<dbReference type="Proteomes" id="UP000749559">
    <property type="component" value="Unassembled WGS sequence"/>
</dbReference>
<dbReference type="PROSITE" id="PS51406">
    <property type="entry name" value="FIBRINOGEN_C_2"/>
    <property type="match status" value="1"/>
</dbReference>
<keyword evidence="2" id="KW-1185">Reference proteome</keyword>
<dbReference type="InterPro" id="IPR036056">
    <property type="entry name" value="Fibrinogen-like_C"/>
</dbReference>
<sequence>MRLSKILKEIKAGSMFLREALVFMVGIFKFVFCIEITSSYFSGKVGRLSSNLNETYISVGSTISCAKKCMRSQCCFSYSYSKNTEECDIHFVVPKEVLPTDVDSQADWMNFGRGRYYGLPRDCYDLHTWGCPDDVYTVYPASTTPFKVYCDMTGGGWTFIQRRFNGSIPFHSKLWSDYKVGFGIASKTGEHWIGNDNIHSLTTQRGSGMEVEFELKHPSGGWYYANYKNFYIENEANWYRLWIGDYSGTAGDAIHTPDYYPAKKDLNGRYFSTSDEDHDATNTDNCADSYKAGWWYNKCSASWLNAVYSSDGMFQPVSTHPDYRGLYWGKLSLDIKYNGTYASIMETIIKIKPMDVE</sequence>
<dbReference type="SUPFAM" id="SSF56496">
    <property type="entry name" value="Fibrinogen C-terminal domain-like"/>
    <property type="match status" value="1"/>
</dbReference>
<dbReference type="CDD" id="cd00087">
    <property type="entry name" value="FReD"/>
    <property type="match status" value="1"/>
</dbReference>
<reference evidence="1" key="1">
    <citation type="submission" date="2022-03" db="EMBL/GenBank/DDBJ databases">
        <authorList>
            <person name="Martin C."/>
        </authorList>
    </citation>
    <scope>NUCLEOTIDE SEQUENCE</scope>
</reference>
<dbReference type="PANTHER" id="PTHR19143">
    <property type="entry name" value="FIBRINOGEN/TENASCIN/ANGIOPOEITIN"/>
    <property type="match status" value="1"/>
</dbReference>
<name>A0A8J1U6I1_OWEFU</name>
<dbReference type="OrthoDB" id="9990035at2759"/>
<evidence type="ECO:0000313" key="1">
    <source>
        <dbReference type="EMBL" id="CAH1790940.1"/>
    </source>
</evidence>
<dbReference type="InterPro" id="IPR002181">
    <property type="entry name" value="Fibrinogen_a/b/g_C_dom"/>
</dbReference>
<proteinExistence type="predicted"/>
<gene>
    <name evidence="1" type="ORF">OFUS_LOCUS16091</name>
</gene>